<evidence type="ECO:0000256" key="13">
    <source>
        <dbReference type="SAM" id="MobiDB-lite"/>
    </source>
</evidence>
<gene>
    <name evidence="15" type="primary">foxO</name>
</gene>
<keyword evidence="6" id="KW-0341">Growth regulation</keyword>
<keyword evidence="9" id="KW-0804">Transcription</keyword>
<feature type="compositionally biased region" description="Low complexity" evidence="13">
    <location>
        <begin position="199"/>
        <end position="214"/>
    </location>
</feature>
<dbReference type="InterPro" id="IPR001766">
    <property type="entry name" value="Fork_head_dom"/>
</dbReference>
<keyword evidence="4" id="KW-0963">Cytoplasm</keyword>
<proteinExistence type="evidence at transcript level"/>
<evidence type="ECO:0000256" key="5">
    <source>
        <dbReference type="ARBA" id="ARBA00022553"/>
    </source>
</evidence>
<dbReference type="InterPro" id="IPR036390">
    <property type="entry name" value="WH_DNA-bd_sf"/>
</dbReference>
<sequence length="344" mass="40035">MNNMLDDCHSPEFRARSQTWGGNDNSYRSRIIEADLSQKYTTFASDSYTSFEESTVQENISPLKDSLPKILPAKKSSRKNPWGQETYSDLIEAAINSHPNQMATLQQIYEFISKNNKYFAERVDATSSAGWKNSIRHNLSLHDKFVKCPKKNENMKSSLWSINTKCYKRERSNSMDCKRSGVDLIARRKLLKEQRRHISSNSNIVSNSKISPNSDKYTAATDDNSIHKLSPNNQSSFTYDSAESAMETISDFIYKDNKLKYRSPQTIHESNKEMQLDSSYNKYDCHLHQTLHEDLQRLDVNSMEHYHYKKDQNFNYNKSQCLDFHRAALEYSRFIADIFIDDVE</sequence>
<reference evidence="15" key="1">
    <citation type="journal article" name="Sci. Rep.">
        <title>Analysis of Fox genes in Schmidtea mediterranea reveals new families and a conserved role of Smed-foxO in controlling cell death.</title>
        <authorList>
            <person name="Pascual-Carreras E."/>
            <person name="Herrera-Ubeda C."/>
            <person name="Rossello M."/>
            <person name="Coronel-Cordoba P."/>
            <person name="Garcia-Fernandez J."/>
            <person name="Salo E."/>
            <person name="Adell T."/>
        </authorList>
    </citation>
    <scope>NUCLEOTIDE SEQUENCE</scope>
</reference>
<dbReference type="InterPro" id="IPR030456">
    <property type="entry name" value="TF_fork_head_CS_2"/>
</dbReference>
<dbReference type="PROSITE" id="PS50039">
    <property type="entry name" value="FORK_HEAD_3"/>
    <property type="match status" value="1"/>
</dbReference>
<keyword evidence="7" id="KW-0805">Transcription regulation</keyword>
<dbReference type="Gene3D" id="1.10.10.10">
    <property type="entry name" value="Winged helix-like DNA-binding domain superfamily/Winged helix DNA-binding domain"/>
    <property type="match status" value="1"/>
</dbReference>
<feature type="DNA-binding region" description="Fork-head" evidence="12">
    <location>
        <begin position="86"/>
        <end position="195"/>
    </location>
</feature>
<evidence type="ECO:0000256" key="3">
    <source>
        <dbReference type="ARBA" id="ARBA00022473"/>
    </source>
</evidence>
<protein>
    <recommendedName>
        <fullName evidence="11">Forkhead box protein O</fullName>
    </recommendedName>
</protein>
<dbReference type="GO" id="GO:0005737">
    <property type="term" value="C:cytoplasm"/>
    <property type="evidence" value="ECO:0007669"/>
    <property type="project" value="UniProtKB-SubCell"/>
</dbReference>
<comment type="subcellular location">
    <subcellularLocation>
        <location evidence="2">Cytoplasm</location>
    </subcellularLocation>
    <subcellularLocation>
        <location evidence="1 12">Nucleus</location>
    </subcellularLocation>
</comment>
<dbReference type="PANTHER" id="PTHR45767">
    <property type="entry name" value="FORKHEAD BOX PROTEIN O"/>
    <property type="match status" value="1"/>
</dbReference>
<evidence type="ECO:0000256" key="1">
    <source>
        <dbReference type="ARBA" id="ARBA00004123"/>
    </source>
</evidence>
<evidence type="ECO:0000256" key="2">
    <source>
        <dbReference type="ARBA" id="ARBA00004496"/>
    </source>
</evidence>
<evidence type="ECO:0000313" key="15">
    <source>
        <dbReference type="EMBL" id="DAD52853.1"/>
    </source>
</evidence>
<organism evidence="15">
    <name type="scientific">Schmidtea mediterranea</name>
    <name type="common">Freshwater planarian flatworm</name>
    <dbReference type="NCBI Taxonomy" id="79327"/>
    <lineage>
        <taxon>Eukaryota</taxon>
        <taxon>Metazoa</taxon>
        <taxon>Spiralia</taxon>
        <taxon>Lophotrochozoa</taxon>
        <taxon>Platyhelminthes</taxon>
        <taxon>Rhabditophora</taxon>
        <taxon>Seriata</taxon>
        <taxon>Tricladida</taxon>
        <taxon>Continenticola</taxon>
        <taxon>Geoplanoidea</taxon>
        <taxon>Dugesiidae</taxon>
        <taxon>Schmidtea</taxon>
    </lineage>
</organism>
<dbReference type="EMBL" id="BK013025">
    <property type="protein sequence ID" value="DAD52853.1"/>
    <property type="molecule type" value="mRNA"/>
</dbReference>
<keyword evidence="10 12" id="KW-0539">Nucleus</keyword>
<evidence type="ECO:0000256" key="6">
    <source>
        <dbReference type="ARBA" id="ARBA00022604"/>
    </source>
</evidence>
<name>A0A822ZXU2_SCHMD</name>
<evidence type="ECO:0000259" key="14">
    <source>
        <dbReference type="PROSITE" id="PS50039"/>
    </source>
</evidence>
<feature type="compositionally biased region" description="Basic and acidic residues" evidence="13">
    <location>
        <begin position="1"/>
        <end position="15"/>
    </location>
</feature>
<dbReference type="Pfam" id="PF00250">
    <property type="entry name" value="Forkhead"/>
    <property type="match status" value="1"/>
</dbReference>
<feature type="domain" description="Fork-head" evidence="14">
    <location>
        <begin position="86"/>
        <end position="195"/>
    </location>
</feature>
<evidence type="ECO:0000256" key="8">
    <source>
        <dbReference type="ARBA" id="ARBA00023125"/>
    </source>
</evidence>
<dbReference type="SMART" id="SM00339">
    <property type="entry name" value="FH"/>
    <property type="match status" value="1"/>
</dbReference>
<dbReference type="GO" id="GO:0000981">
    <property type="term" value="F:DNA-binding transcription factor activity, RNA polymerase II-specific"/>
    <property type="evidence" value="ECO:0007669"/>
    <property type="project" value="TreeGrafter"/>
</dbReference>
<feature type="region of interest" description="Disordered" evidence="13">
    <location>
        <begin position="196"/>
        <end position="229"/>
    </location>
</feature>
<evidence type="ECO:0000256" key="11">
    <source>
        <dbReference type="ARBA" id="ARBA00039893"/>
    </source>
</evidence>
<dbReference type="AlphaFoldDB" id="A0A822ZXU2"/>
<evidence type="ECO:0000256" key="9">
    <source>
        <dbReference type="ARBA" id="ARBA00023163"/>
    </source>
</evidence>
<dbReference type="GO" id="GO:0005634">
    <property type="term" value="C:nucleus"/>
    <property type="evidence" value="ECO:0007669"/>
    <property type="project" value="UniProtKB-SubCell"/>
</dbReference>
<dbReference type="PANTHER" id="PTHR45767:SF2">
    <property type="entry name" value="FORKHEAD BOX PROTEIN O"/>
    <property type="match status" value="1"/>
</dbReference>
<dbReference type="OrthoDB" id="5954824at2759"/>
<dbReference type="PRINTS" id="PR00053">
    <property type="entry name" value="FORKHEAD"/>
</dbReference>
<dbReference type="GO" id="GO:0000978">
    <property type="term" value="F:RNA polymerase II cis-regulatory region sequence-specific DNA binding"/>
    <property type="evidence" value="ECO:0007669"/>
    <property type="project" value="TreeGrafter"/>
</dbReference>
<dbReference type="PROSITE" id="PS00658">
    <property type="entry name" value="FORK_HEAD_2"/>
    <property type="match status" value="1"/>
</dbReference>
<dbReference type="InterPro" id="IPR036388">
    <property type="entry name" value="WH-like_DNA-bd_sf"/>
</dbReference>
<dbReference type="SUPFAM" id="SSF46785">
    <property type="entry name" value="Winged helix' DNA-binding domain"/>
    <property type="match status" value="1"/>
</dbReference>
<feature type="region of interest" description="Disordered" evidence="13">
    <location>
        <begin position="1"/>
        <end position="20"/>
    </location>
</feature>
<evidence type="ECO:0000256" key="7">
    <source>
        <dbReference type="ARBA" id="ARBA00023015"/>
    </source>
</evidence>
<evidence type="ECO:0000256" key="12">
    <source>
        <dbReference type="PROSITE-ProRule" id="PRU00089"/>
    </source>
</evidence>
<keyword evidence="5" id="KW-0597">Phosphoprotein</keyword>
<keyword evidence="3" id="KW-0217">Developmental protein</keyword>
<keyword evidence="8 12" id="KW-0238">DNA-binding</keyword>
<evidence type="ECO:0000256" key="4">
    <source>
        <dbReference type="ARBA" id="ARBA00022490"/>
    </source>
</evidence>
<accession>A0A822ZXU2</accession>
<evidence type="ECO:0000256" key="10">
    <source>
        <dbReference type="ARBA" id="ARBA00023242"/>
    </source>
</evidence>